<dbReference type="Proteomes" id="UP001549921">
    <property type="component" value="Unassembled WGS sequence"/>
</dbReference>
<dbReference type="AlphaFoldDB" id="A0ABD0TIX1"/>
<feature type="chain" id="PRO_5044767405" description="Defensin" evidence="1">
    <location>
        <begin position="23"/>
        <end position="105"/>
    </location>
</feature>
<keyword evidence="1" id="KW-0732">Signal</keyword>
<organism evidence="2 3">
    <name type="scientific">Loxostege sticticalis</name>
    <name type="common">Beet webworm moth</name>
    <dbReference type="NCBI Taxonomy" id="481309"/>
    <lineage>
        <taxon>Eukaryota</taxon>
        <taxon>Metazoa</taxon>
        <taxon>Ecdysozoa</taxon>
        <taxon>Arthropoda</taxon>
        <taxon>Hexapoda</taxon>
        <taxon>Insecta</taxon>
        <taxon>Pterygota</taxon>
        <taxon>Neoptera</taxon>
        <taxon>Endopterygota</taxon>
        <taxon>Lepidoptera</taxon>
        <taxon>Glossata</taxon>
        <taxon>Ditrysia</taxon>
        <taxon>Pyraloidea</taxon>
        <taxon>Crambidae</taxon>
        <taxon>Pyraustinae</taxon>
        <taxon>Loxostege</taxon>
    </lineage>
</organism>
<protein>
    <recommendedName>
        <fullName evidence="4">Defensin</fullName>
    </recommendedName>
</protein>
<name>A0ABD0TIX1_LOXSC</name>
<evidence type="ECO:0000256" key="1">
    <source>
        <dbReference type="SAM" id="SignalP"/>
    </source>
</evidence>
<evidence type="ECO:0000313" key="3">
    <source>
        <dbReference type="Proteomes" id="UP001549921"/>
    </source>
</evidence>
<evidence type="ECO:0000313" key="2">
    <source>
        <dbReference type="EMBL" id="KAL0849259.1"/>
    </source>
</evidence>
<gene>
    <name evidence="2" type="ORF">ABMA28_013589</name>
</gene>
<accession>A0ABD0TIX1</accession>
<sequence length="105" mass="11538">MEFRVCVILPIFLVCLVHISTSLPTPKDSTLAKSDELIINNEPIVQKVQDNPPAEAANPNELTIPGRVHCLNGGEEPVEDEDCQRHCIPKGYTYGLCFNNVCSCA</sequence>
<dbReference type="EMBL" id="JBEDNZ010000004">
    <property type="protein sequence ID" value="KAL0849259.1"/>
    <property type="molecule type" value="Genomic_DNA"/>
</dbReference>
<evidence type="ECO:0008006" key="4">
    <source>
        <dbReference type="Google" id="ProtNLM"/>
    </source>
</evidence>
<comment type="caution">
    <text evidence="2">The sequence shown here is derived from an EMBL/GenBank/DDBJ whole genome shotgun (WGS) entry which is preliminary data.</text>
</comment>
<dbReference type="GO" id="GO:0051707">
    <property type="term" value="P:response to other organism"/>
    <property type="evidence" value="ECO:0007669"/>
    <property type="project" value="UniProtKB-ARBA"/>
</dbReference>
<dbReference type="InterPro" id="IPR036574">
    <property type="entry name" value="Scorpion_toxin-like_sf"/>
</dbReference>
<reference evidence="2 3" key="1">
    <citation type="submission" date="2024-06" db="EMBL/GenBank/DDBJ databases">
        <title>A chromosome-level genome assembly of beet webworm, Loxostege sticticalis.</title>
        <authorList>
            <person name="Zhang Y."/>
        </authorList>
    </citation>
    <scope>NUCLEOTIDE SEQUENCE [LARGE SCALE GENOMIC DNA]</scope>
    <source>
        <strain evidence="2">AQ028</strain>
        <tissue evidence="2">Male pupae</tissue>
    </source>
</reference>
<proteinExistence type="predicted"/>
<dbReference type="Gene3D" id="3.30.30.10">
    <property type="entry name" value="Knottin, scorpion toxin-like"/>
    <property type="match status" value="1"/>
</dbReference>
<feature type="signal peptide" evidence="1">
    <location>
        <begin position="1"/>
        <end position="22"/>
    </location>
</feature>